<dbReference type="KEGG" id="banc:PU02_0445"/>
<dbReference type="STRING" id="1318743.PU02_0445"/>
<evidence type="ECO:0000313" key="1">
    <source>
        <dbReference type="EMBL" id="ALE03259.1"/>
    </source>
</evidence>
<evidence type="ECO:0000313" key="2">
    <source>
        <dbReference type="Proteomes" id="UP000057213"/>
    </source>
</evidence>
<keyword evidence="2" id="KW-1185">Reference proteome</keyword>
<accession>A0A0M4LS90</accession>
<dbReference type="Proteomes" id="UP000057213">
    <property type="component" value="Chromosome"/>
</dbReference>
<dbReference type="EMBL" id="CP010401">
    <property type="protein sequence ID" value="ALE03259.1"/>
    <property type="molecule type" value="Genomic_DNA"/>
</dbReference>
<dbReference type="PATRIC" id="fig|1318743.3.peg.457"/>
<name>A0A0M4LS90_9HYPH</name>
<reference evidence="1 2" key="1">
    <citation type="journal article" date="2015" name="Genome Announc.">
        <title>Complete Genome Sequence of Bartonella ancashensis Strain 20.00, Isolated from the Blood of a Patient with Verruga Peruana.</title>
        <authorList>
            <person name="Hang J."/>
            <person name="Mullins K.E."/>
            <person name="Clifford R.J."/>
            <person name="Onmus-Leone F."/>
            <person name="Yang Y."/>
            <person name="Jiang J."/>
            <person name="Leguia M."/>
            <person name="Kasper M.R."/>
            <person name="Maguina C."/>
            <person name="Lesho E.P."/>
            <person name="Jarman R.G."/>
            <person name="Richards A.L."/>
            <person name="Blazes D."/>
        </authorList>
    </citation>
    <scope>NUCLEOTIDE SEQUENCE [LARGE SCALE GENOMIC DNA]</scope>
    <source>
        <strain evidence="1 2">20.00</strain>
    </source>
</reference>
<sequence length="64" mass="7422">MKIKKNNPTPKDCVLGFRALQEVLIAVTAFGYKDRIIAEKKTVSQDNFLFGQKYIDRIRTFLDN</sequence>
<protein>
    <submittedName>
        <fullName evidence="1">Uncharacterized protein</fullName>
    </submittedName>
</protein>
<organism evidence="1 2">
    <name type="scientific">Bartonella ancashensis</name>
    <dbReference type="NCBI Taxonomy" id="1318743"/>
    <lineage>
        <taxon>Bacteria</taxon>
        <taxon>Pseudomonadati</taxon>
        <taxon>Pseudomonadota</taxon>
        <taxon>Alphaproteobacteria</taxon>
        <taxon>Hyphomicrobiales</taxon>
        <taxon>Bartonellaceae</taxon>
        <taxon>Bartonella</taxon>
    </lineage>
</organism>
<proteinExistence type="predicted"/>
<gene>
    <name evidence="1" type="ORF">PU02_0445</name>
</gene>
<dbReference type="AlphaFoldDB" id="A0A0M4LS90"/>